<reference evidence="6" key="1">
    <citation type="submission" date="2019-09" db="EMBL/GenBank/DDBJ databases">
        <title>Characterisation of the sponge microbiome using genome-centric metagenomics.</title>
        <authorList>
            <person name="Engelberts J.P."/>
            <person name="Robbins S.J."/>
            <person name="De Goeij J.M."/>
            <person name="Aranda M."/>
            <person name="Bell S.C."/>
            <person name="Webster N.S."/>
        </authorList>
    </citation>
    <scope>NUCLEOTIDE SEQUENCE</scope>
    <source>
        <strain evidence="6">SB0676_bin_10</strain>
    </source>
</reference>
<dbReference type="InterPro" id="IPR002295">
    <property type="entry name" value="N4/N6-MTase_EcoPI_Mod-like"/>
</dbReference>
<evidence type="ECO:0000256" key="2">
    <source>
        <dbReference type="ARBA" id="ARBA00022603"/>
    </source>
</evidence>
<sequence length="537" mass="60617">MPTLEFKGKQHVYAHHLTVPYRPLVPDAGKSLHPAEADDNLILHGDNLHALKALLPRYAGKVKCIYIDPPYNTGNEGWIYNDNVNSPLMQQWLKDNSPVDGEDLERHDKWLCMMWPRLHLLRELLADDGVIFVSIDDNEQHHLRMVMDEIFGEGNLIGQFAWKKRSGANDAQNKVSIDHEYIICYAKEDVTLEGIEKDFSRYTNPDNDVRGPWTFGDLTCNKTAIERPNLSYSLTDPATGVTFECNSNRVWVFESDRMQRAIADGKVIFPANGKGTPKYKRHLSEVQSNRKPFSSWMETEMNFVATRKLREILQDQRFDYPKSVDLIKQLIAQGSSQDEIILDSFAGSGATAHAVLALNKEDGGNRKFILVECEDYADTITAERVRRVINGVPGARDKALQEGLGGSFTYCTLGNPIDVEGMLTGESLPDYAQLAAYLLHTAAGLSASGGLDPQNDNGLFYRNGDTDYYLLYRPEIHWLRSNEAVLNEQQARRIHAIGRKARVFAADKFMSQRFLSDLGITFCQIPYELHRNGSGGR</sequence>
<dbReference type="GO" id="GO:0032259">
    <property type="term" value="P:methylation"/>
    <property type="evidence" value="ECO:0007669"/>
    <property type="project" value="UniProtKB-KW"/>
</dbReference>
<proteinExistence type="inferred from homology"/>
<dbReference type="Pfam" id="PF01555">
    <property type="entry name" value="N6_N4_Mtase"/>
    <property type="match status" value="1"/>
</dbReference>
<keyword evidence="2 6" id="KW-0489">Methyltransferase</keyword>
<comment type="similarity">
    <text evidence="1">Belongs to the N(4)/N(6)-methyltransferase family.</text>
</comment>
<dbReference type="Gene3D" id="3.40.50.150">
    <property type="entry name" value="Vaccinia Virus protein VP39"/>
    <property type="match status" value="1"/>
</dbReference>
<evidence type="ECO:0000256" key="1">
    <source>
        <dbReference type="ARBA" id="ARBA00006594"/>
    </source>
</evidence>
<gene>
    <name evidence="6" type="ORF">F4162_02560</name>
</gene>
<dbReference type="PROSITE" id="PS00092">
    <property type="entry name" value="N6_MTASE"/>
    <property type="match status" value="1"/>
</dbReference>
<evidence type="ECO:0000313" key="6">
    <source>
        <dbReference type="EMBL" id="MYG37896.1"/>
    </source>
</evidence>
<dbReference type="GO" id="GO:0008170">
    <property type="term" value="F:N-methyltransferase activity"/>
    <property type="evidence" value="ECO:0007669"/>
    <property type="project" value="InterPro"/>
</dbReference>
<comment type="caution">
    <text evidence="6">The sequence shown here is derived from an EMBL/GenBank/DDBJ whole genome shotgun (WGS) entry which is preliminary data.</text>
</comment>
<dbReference type="InterPro" id="IPR002052">
    <property type="entry name" value="DNA_methylase_N6_adenine_CS"/>
</dbReference>
<keyword evidence="3 6" id="KW-0808">Transferase</keyword>
<dbReference type="PRINTS" id="PR00506">
    <property type="entry name" value="D21N6MTFRASE"/>
</dbReference>
<dbReference type="InterPro" id="IPR002941">
    <property type="entry name" value="DNA_methylase_N4/N6"/>
</dbReference>
<dbReference type="GO" id="GO:0003677">
    <property type="term" value="F:DNA binding"/>
    <property type="evidence" value="ECO:0007669"/>
    <property type="project" value="InterPro"/>
</dbReference>
<evidence type="ECO:0000256" key="4">
    <source>
        <dbReference type="ARBA" id="ARBA00022691"/>
    </source>
</evidence>
<evidence type="ECO:0000256" key="3">
    <source>
        <dbReference type="ARBA" id="ARBA00022679"/>
    </source>
</evidence>
<keyword evidence="4" id="KW-0949">S-adenosyl-L-methionine</keyword>
<dbReference type="SUPFAM" id="SSF53335">
    <property type="entry name" value="S-adenosyl-L-methionine-dependent methyltransferases"/>
    <property type="match status" value="1"/>
</dbReference>
<evidence type="ECO:0000259" key="5">
    <source>
        <dbReference type="Pfam" id="PF01555"/>
    </source>
</evidence>
<name>A0A6B1F7Y6_9SYNE</name>
<dbReference type="AlphaFoldDB" id="A0A6B1F7Y6"/>
<accession>A0A6B1F7Y6</accession>
<feature type="domain" description="DNA methylase N-4/N-6" evidence="5">
    <location>
        <begin position="62"/>
        <end position="376"/>
    </location>
</feature>
<dbReference type="InterPro" id="IPR029063">
    <property type="entry name" value="SAM-dependent_MTases_sf"/>
</dbReference>
<protein>
    <submittedName>
        <fullName evidence="6">Site-specific DNA-methyltransferase</fullName>
    </submittedName>
</protein>
<organism evidence="6">
    <name type="scientific">Synechococcus sp. SB0676_bin_10</name>
    <dbReference type="NCBI Taxonomy" id="2604869"/>
    <lineage>
        <taxon>Bacteria</taxon>
        <taxon>Bacillati</taxon>
        <taxon>Cyanobacteriota</taxon>
        <taxon>Cyanophyceae</taxon>
        <taxon>Synechococcales</taxon>
        <taxon>Synechococcaceae</taxon>
        <taxon>Synechococcus</taxon>
    </lineage>
</organism>
<dbReference type="EMBL" id="VYDO01000091">
    <property type="protein sequence ID" value="MYG37896.1"/>
    <property type="molecule type" value="Genomic_DNA"/>
</dbReference>